<reference evidence="1 2" key="1">
    <citation type="submission" date="2019-09" db="EMBL/GenBank/DDBJ databases">
        <authorList>
            <person name="Chandra G."/>
            <person name="Truman W A."/>
        </authorList>
    </citation>
    <scope>NUCLEOTIDE SEQUENCE [LARGE SCALE GENOMIC DNA]</scope>
    <source>
        <strain evidence="1">PS624</strain>
    </source>
</reference>
<dbReference type="Proteomes" id="UP000326241">
    <property type="component" value="Unassembled WGS sequence"/>
</dbReference>
<dbReference type="AlphaFoldDB" id="A0A5E6TL14"/>
<protein>
    <submittedName>
        <fullName evidence="1">Uncharacterized protein</fullName>
    </submittedName>
</protein>
<evidence type="ECO:0000313" key="2">
    <source>
        <dbReference type="Proteomes" id="UP000326241"/>
    </source>
</evidence>
<sequence>MVGLLDIQLQLRITRTQLAQPWRQMPLAEHHRGVDAHQTGGFALLFLQRLFGFFQLHQHQPRMMAEHAPGFGRRDGAGVAVEQLLVQRLLHQLDLPGNRRGRHAFATGDFGKTAVVEYRDKQPECLESEFV</sequence>
<name>A0A5E6TL14_PSEFL</name>
<accession>A0A5E6TL14</accession>
<evidence type="ECO:0000313" key="1">
    <source>
        <dbReference type="EMBL" id="VVM90145.1"/>
    </source>
</evidence>
<organism evidence="1 2">
    <name type="scientific">Pseudomonas fluorescens</name>
    <dbReference type="NCBI Taxonomy" id="294"/>
    <lineage>
        <taxon>Bacteria</taxon>
        <taxon>Pseudomonadati</taxon>
        <taxon>Pseudomonadota</taxon>
        <taxon>Gammaproteobacteria</taxon>
        <taxon>Pseudomonadales</taxon>
        <taxon>Pseudomonadaceae</taxon>
        <taxon>Pseudomonas</taxon>
    </lineage>
</organism>
<gene>
    <name evidence="1" type="ORF">PS624_02768</name>
</gene>
<dbReference type="EMBL" id="CABVGZ010000027">
    <property type="protein sequence ID" value="VVM90145.1"/>
    <property type="molecule type" value="Genomic_DNA"/>
</dbReference>
<proteinExistence type="predicted"/>